<dbReference type="EMBL" id="FOMX01000013">
    <property type="protein sequence ID" value="SFE40185.1"/>
    <property type="molecule type" value="Genomic_DNA"/>
</dbReference>
<dbReference type="AlphaFoldDB" id="A0A1I2A811"/>
<feature type="compositionally biased region" description="Low complexity" evidence="1">
    <location>
        <begin position="22"/>
        <end position="33"/>
    </location>
</feature>
<evidence type="ECO:0000313" key="2">
    <source>
        <dbReference type="EMBL" id="SFE40185.1"/>
    </source>
</evidence>
<reference evidence="3" key="1">
    <citation type="submission" date="2016-10" db="EMBL/GenBank/DDBJ databases">
        <authorList>
            <person name="Varghese N."/>
            <person name="Submissions S."/>
        </authorList>
    </citation>
    <scope>NUCLEOTIDE SEQUENCE [LARGE SCALE GENOMIC DNA]</scope>
    <source>
        <strain evidence="3">ATCC 25963</strain>
    </source>
</reference>
<dbReference type="GO" id="GO:0015996">
    <property type="term" value="P:chlorophyll catabolic process"/>
    <property type="evidence" value="ECO:0007669"/>
    <property type="project" value="TreeGrafter"/>
</dbReference>
<feature type="region of interest" description="Disordered" evidence="1">
    <location>
        <begin position="17"/>
        <end position="111"/>
    </location>
</feature>
<evidence type="ECO:0000256" key="1">
    <source>
        <dbReference type="SAM" id="MobiDB-lite"/>
    </source>
</evidence>
<dbReference type="PANTHER" id="PTHR33428">
    <property type="entry name" value="CHLOROPHYLLASE-2, CHLOROPLASTIC"/>
    <property type="match status" value="1"/>
</dbReference>
<dbReference type="SUPFAM" id="SSF53474">
    <property type="entry name" value="alpha/beta-Hydrolases"/>
    <property type="match status" value="1"/>
</dbReference>
<dbReference type="RefSeq" id="WP_143140692.1">
    <property type="nucleotide sequence ID" value="NZ_FOMX01000013.1"/>
</dbReference>
<protein>
    <submittedName>
        <fullName evidence="2">Chlorophyllase enzyme</fullName>
    </submittedName>
</protein>
<organism evidence="2 3">
    <name type="scientific">Nannocystis exedens</name>
    <dbReference type="NCBI Taxonomy" id="54"/>
    <lineage>
        <taxon>Bacteria</taxon>
        <taxon>Pseudomonadati</taxon>
        <taxon>Myxococcota</taxon>
        <taxon>Polyangia</taxon>
        <taxon>Nannocystales</taxon>
        <taxon>Nannocystaceae</taxon>
        <taxon>Nannocystis</taxon>
    </lineage>
</organism>
<name>A0A1I2A811_9BACT</name>
<feature type="compositionally biased region" description="Low complexity" evidence="1">
    <location>
        <begin position="43"/>
        <end position="95"/>
    </location>
</feature>
<dbReference type="InterPro" id="IPR017395">
    <property type="entry name" value="Chlorophyllase-like"/>
</dbReference>
<accession>A0A1I2A811</accession>
<dbReference type="PROSITE" id="PS51257">
    <property type="entry name" value="PROKAR_LIPOPROTEIN"/>
    <property type="match status" value="1"/>
</dbReference>
<dbReference type="OrthoDB" id="9814760at2"/>
<proteinExistence type="predicted"/>
<dbReference type="Proteomes" id="UP000199400">
    <property type="component" value="Unassembled WGS sequence"/>
</dbReference>
<keyword evidence="3" id="KW-1185">Reference proteome</keyword>
<dbReference type="Gene3D" id="3.40.50.1820">
    <property type="entry name" value="alpha/beta hydrolase"/>
    <property type="match status" value="1"/>
</dbReference>
<gene>
    <name evidence="2" type="ORF">SAMN02745121_04124</name>
</gene>
<dbReference type="PANTHER" id="PTHR33428:SF14">
    <property type="entry name" value="CARBOXYLESTERASE TYPE B DOMAIN-CONTAINING PROTEIN"/>
    <property type="match status" value="1"/>
</dbReference>
<dbReference type="InterPro" id="IPR029058">
    <property type="entry name" value="AB_hydrolase_fold"/>
</dbReference>
<evidence type="ECO:0000313" key="3">
    <source>
        <dbReference type="Proteomes" id="UP000199400"/>
    </source>
</evidence>
<dbReference type="STRING" id="54.SAMN02745121_04124"/>
<sequence length="391" mass="39993">MQRSALFLLVFTIACNGGGTSSGTDSDTASSTGSGTGAGTGSTTGDDPTTSTSTSTGTSQASTTTSDGPTTASGPTSTTTSTTGVDTTGVDTTEGTTDEPGDAIYDPAEDGPWQFGELAAELDVDGEAIGVTAYYPTQGPEGGPYPVVTLAHGFNLPPTQYTSYATRLASHGYVVLNVDHAGYIFGAVDHVANANQVLAALDWAAEHPVLGDISDVDNVGATGHSLGGKISVLAAMYDARVKASLTLDPVDGANMCPNMQACPDVSGMLPIAIPLGFLGETLDTAGFMACAPAAENFTTFYAEASAPALQVTVHGANHMSFLDDVGSCGITCSFCQQPTLDNAVVNDVARAYVVAYYGRWLRGNAGYDTYLTGAEAQQRYVDMGLVTIAEK</sequence>
<dbReference type="Pfam" id="PF07224">
    <property type="entry name" value="Chlorophyllase"/>
    <property type="match status" value="1"/>
</dbReference>
<dbReference type="GO" id="GO:0047746">
    <property type="term" value="F:chlorophyllase activity"/>
    <property type="evidence" value="ECO:0007669"/>
    <property type="project" value="TreeGrafter"/>
</dbReference>